<accession>A0A1F5JCZ4</accession>
<dbReference type="AlphaFoldDB" id="A0A1F5JCZ4"/>
<dbReference type="PANTHER" id="PTHR40084">
    <property type="entry name" value="PHOSPHOHYDROLASE, PHP FAMILY"/>
    <property type="match status" value="1"/>
</dbReference>
<dbReference type="Gene3D" id="3.20.20.140">
    <property type="entry name" value="Metal-dependent hydrolases"/>
    <property type="match status" value="1"/>
</dbReference>
<evidence type="ECO:0000313" key="1">
    <source>
        <dbReference type="EMBL" id="OGE26390.1"/>
    </source>
</evidence>
<dbReference type="EMBL" id="MFCX01000011">
    <property type="protein sequence ID" value="OGE26390.1"/>
    <property type="molecule type" value="Genomic_DNA"/>
</dbReference>
<gene>
    <name evidence="1" type="ORF">A3C26_01510</name>
</gene>
<comment type="caution">
    <text evidence="1">The sequence shown here is derived from an EMBL/GenBank/DDBJ whole genome shotgun (WGS) entry which is preliminary data.</text>
</comment>
<dbReference type="CDD" id="cd19067">
    <property type="entry name" value="PfuEndoQ-like"/>
    <property type="match status" value="1"/>
</dbReference>
<evidence type="ECO:0000313" key="2">
    <source>
        <dbReference type="Proteomes" id="UP000177042"/>
    </source>
</evidence>
<proteinExistence type="predicted"/>
<dbReference type="PANTHER" id="PTHR40084:SF1">
    <property type="entry name" value="PHOSPHOTRANSFERASE"/>
    <property type="match status" value="1"/>
</dbReference>
<evidence type="ECO:0008006" key="3">
    <source>
        <dbReference type="Google" id="ProtNLM"/>
    </source>
</evidence>
<organism evidence="1 2">
    <name type="scientific">Candidatus Daviesbacteria bacterium RIFCSPHIGHO2_02_FULL_39_12</name>
    <dbReference type="NCBI Taxonomy" id="1797770"/>
    <lineage>
        <taxon>Bacteria</taxon>
        <taxon>Candidatus Daviesiibacteriota</taxon>
    </lineage>
</organism>
<sequence length="420" mass="46560">MAYLADLHIHSRFSRACSSALNIPNLVDWAKMKGIDVLGTGDFLHPLWFSELKMNLTEDGSGFLTHKDANIKFVLTVEIATMYSDKGKGRRLHNLIFLPDFASAEAFQKLLLGRRANLGSDGRPILGMSSKDLLSLALQVSDKAIFIPAHAWTPWFGIFGSESGYDSLKECFEDLTEYIYGIETGLSSDPAMNWRISELDQRSIVSFSDAHSLPNLGRESTVFPGELSYLSLLSNLKSQKIAGTIEFYPEEGKYHYTGHRNCNVKYSPEDTKAKGTICPVCKRGLTVGVMERVESLATRQNNELRIMNDGGLISSESLKRPGYKMLVPLLQIIAEAFNTAPTSQKVQNEYKKLTSGLGSEIKILTKIDTSEIAKVSGSRIAEGISKVRKGDLVIDPGYDGVYGVVKIWNHEKTEELGLFD</sequence>
<name>A0A1F5JCZ4_9BACT</name>
<protein>
    <recommendedName>
        <fullName evidence="3">DNA helicase UvrD</fullName>
    </recommendedName>
</protein>
<dbReference type="SUPFAM" id="SSF89550">
    <property type="entry name" value="PHP domain-like"/>
    <property type="match status" value="1"/>
</dbReference>
<reference evidence="1 2" key="1">
    <citation type="journal article" date="2016" name="Nat. Commun.">
        <title>Thousands of microbial genomes shed light on interconnected biogeochemical processes in an aquifer system.</title>
        <authorList>
            <person name="Anantharaman K."/>
            <person name="Brown C.T."/>
            <person name="Hug L.A."/>
            <person name="Sharon I."/>
            <person name="Castelle C.J."/>
            <person name="Probst A.J."/>
            <person name="Thomas B.C."/>
            <person name="Singh A."/>
            <person name="Wilkins M.J."/>
            <person name="Karaoz U."/>
            <person name="Brodie E.L."/>
            <person name="Williams K.H."/>
            <person name="Hubbard S.S."/>
            <person name="Banfield J.F."/>
        </authorList>
    </citation>
    <scope>NUCLEOTIDE SEQUENCE [LARGE SCALE GENOMIC DNA]</scope>
</reference>
<dbReference type="Proteomes" id="UP000177042">
    <property type="component" value="Unassembled WGS sequence"/>
</dbReference>
<dbReference type="InterPro" id="IPR016195">
    <property type="entry name" value="Pol/histidinol_Pase-like"/>
</dbReference>